<reference evidence="2 3" key="1">
    <citation type="submission" date="2019-06" db="EMBL/GenBank/DDBJ databases">
        <title>Sequencing the genomes of 1000 actinobacteria strains.</title>
        <authorList>
            <person name="Klenk H.-P."/>
        </authorList>
    </citation>
    <scope>NUCLEOTIDE SEQUENCE [LARGE SCALE GENOMIC DNA]</scope>
    <source>
        <strain evidence="2 3">DSM 19828</strain>
    </source>
</reference>
<dbReference type="InterPro" id="IPR006133">
    <property type="entry name" value="DNA-dir_DNA_pol_B_exonuc"/>
</dbReference>
<dbReference type="Pfam" id="PF03104">
    <property type="entry name" value="DNA_pol_B_exo1"/>
    <property type="match status" value="1"/>
</dbReference>
<gene>
    <name evidence="2" type="ORF">FB459_2223</name>
</gene>
<dbReference type="AlphaFoldDB" id="A0A542EHB1"/>
<dbReference type="InterPro" id="IPR012337">
    <property type="entry name" value="RNaseH-like_sf"/>
</dbReference>
<dbReference type="GO" id="GO:0003676">
    <property type="term" value="F:nucleic acid binding"/>
    <property type="evidence" value="ECO:0007669"/>
    <property type="project" value="InterPro"/>
</dbReference>
<dbReference type="InterPro" id="IPR036397">
    <property type="entry name" value="RNaseH_sf"/>
</dbReference>
<comment type="caution">
    <text evidence="2">The sequence shown here is derived from an EMBL/GenBank/DDBJ whole genome shotgun (WGS) entry which is preliminary data.</text>
</comment>
<evidence type="ECO:0000313" key="2">
    <source>
        <dbReference type="EMBL" id="TQJ14722.1"/>
    </source>
</evidence>
<dbReference type="OrthoDB" id="5150094at2"/>
<feature type="domain" description="DNA-directed DNA polymerase family B exonuclease" evidence="1">
    <location>
        <begin position="52"/>
        <end position="91"/>
    </location>
</feature>
<evidence type="ECO:0000259" key="1">
    <source>
        <dbReference type="Pfam" id="PF03104"/>
    </source>
</evidence>
<protein>
    <submittedName>
        <fullName evidence="2">DNA polymerase family B</fullName>
    </submittedName>
</protein>
<accession>A0A542EHB1</accession>
<evidence type="ECO:0000313" key="3">
    <source>
        <dbReference type="Proteomes" id="UP000320806"/>
    </source>
</evidence>
<dbReference type="RefSeq" id="WP_141928494.1">
    <property type="nucleotide sequence ID" value="NZ_BAABCI010000024.1"/>
</dbReference>
<proteinExistence type="predicted"/>
<keyword evidence="3" id="KW-1185">Reference proteome</keyword>
<dbReference type="EMBL" id="VFMO01000001">
    <property type="protein sequence ID" value="TQJ14722.1"/>
    <property type="molecule type" value="Genomic_DNA"/>
</dbReference>
<sequence>MANAIALDIETDTSPLTDKEKAAGYTSRGLDPAITAVTAVSMYDGTDSHVLSGEERSLLIDLADWLRTSDADTVLTWNGSAFDFPFLDARMGLPGIQTPWTLVHNPDIPVKYEPTPGYLGGYDVRGLGANHVDVALLTRERTGRWCSLKMHARSEYGLDPVEVDRTKMHLLTGKQLREYVVSDAVTTYEIARRMGLLTA</sequence>
<name>A0A542EHB1_9MICO</name>
<dbReference type="Proteomes" id="UP000320806">
    <property type="component" value="Unassembled WGS sequence"/>
</dbReference>
<dbReference type="SUPFAM" id="SSF53098">
    <property type="entry name" value="Ribonuclease H-like"/>
    <property type="match status" value="1"/>
</dbReference>
<dbReference type="Gene3D" id="3.30.420.10">
    <property type="entry name" value="Ribonuclease H-like superfamily/Ribonuclease H"/>
    <property type="match status" value="1"/>
</dbReference>
<organism evidence="2 3">
    <name type="scientific">Yimella lutea</name>
    <dbReference type="NCBI Taxonomy" id="587872"/>
    <lineage>
        <taxon>Bacteria</taxon>
        <taxon>Bacillati</taxon>
        <taxon>Actinomycetota</taxon>
        <taxon>Actinomycetes</taxon>
        <taxon>Micrococcales</taxon>
        <taxon>Dermacoccaceae</taxon>
        <taxon>Yimella</taxon>
    </lineage>
</organism>